<keyword evidence="1" id="KW-0472">Membrane</keyword>
<feature type="transmembrane region" description="Helical" evidence="1">
    <location>
        <begin position="111"/>
        <end position="133"/>
    </location>
</feature>
<keyword evidence="1" id="KW-0812">Transmembrane</keyword>
<feature type="transmembrane region" description="Helical" evidence="1">
    <location>
        <begin position="34"/>
        <end position="52"/>
    </location>
</feature>
<gene>
    <name evidence="3" type="ORF">FHR96_000196</name>
</gene>
<dbReference type="AlphaFoldDB" id="A0A7W5BUM5"/>
<comment type="caution">
    <text evidence="3">The sequence shown here is derived from an EMBL/GenBank/DDBJ whole genome shotgun (WGS) entry which is preliminary data.</text>
</comment>
<accession>A0A7W5BUM5</accession>
<feature type="domain" description="DUF1468" evidence="2">
    <location>
        <begin position="10"/>
        <end position="138"/>
    </location>
</feature>
<evidence type="ECO:0000313" key="3">
    <source>
        <dbReference type="EMBL" id="MBB3139350.1"/>
    </source>
</evidence>
<keyword evidence="4" id="KW-1185">Reference proteome</keyword>
<protein>
    <recommendedName>
        <fullName evidence="2">DUF1468 domain-containing protein</fullName>
    </recommendedName>
</protein>
<feature type="transmembrane region" description="Helical" evidence="1">
    <location>
        <begin position="72"/>
        <end position="99"/>
    </location>
</feature>
<dbReference type="EMBL" id="JACHXM010000001">
    <property type="protein sequence ID" value="MBB3139350.1"/>
    <property type="molecule type" value="Genomic_DNA"/>
</dbReference>
<dbReference type="Proteomes" id="UP000525987">
    <property type="component" value="Unassembled WGS sequence"/>
</dbReference>
<evidence type="ECO:0000259" key="2">
    <source>
        <dbReference type="Pfam" id="PF07331"/>
    </source>
</evidence>
<proteinExistence type="predicted"/>
<evidence type="ECO:0000313" key="4">
    <source>
        <dbReference type="Proteomes" id="UP000525987"/>
    </source>
</evidence>
<sequence length="144" mass="15141">MSIDAIDRCVAVLVGGFCAAAIVTGLGMRGDAGIFPVIAGTLGLLSCAGIALGSLRGRAPDEPPAALPWRRFLCWCLCVLGLLGLMVTVGTFVALPLFLLASLRWLGRLRWPAALVIAVAFSALIYVVFVYLLSVPLPTNRLMG</sequence>
<name>A0A7W5BUM5_9GAMM</name>
<evidence type="ECO:0000256" key="1">
    <source>
        <dbReference type="SAM" id="Phobius"/>
    </source>
</evidence>
<keyword evidence="1" id="KW-1133">Transmembrane helix</keyword>
<dbReference type="RefSeq" id="WP_183385769.1">
    <property type="nucleotide sequence ID" value="NZ_JACHXM010000001.1"/>
</dbReference>
<reference evidence="3 4" key="1">
    <citation type="submission" date="2020-08" db="EMBL/GenBank/DDBJ databases">
        <title>Genomic Encyclopedia of Type Strains, Phase III (KMG-III): the genomes of soil and plant-associated and newly described type strains.</title>
        <authorList>
            <person name="Whitman W."/>
        </authorList>
    </citation>
    <scope>NUCLEOTIDE SEQUENCE [LARGE SCALE GENOMIC DNA]</scope>
    <source>
        <strain evidence="3 4">CECT 5995</strain>
    </source>
</reference>
<feature type="transmembrane region" description="Helical" evidence="1">
    <location>
        <begin position="9"/>
        <end position="28"/>
    </location>
</feature>
<organism evidence="3 4">
    <name type="scientific">Halomonas organivorans</name>
    <dbReference type="NCBI Taxonomy" id="257772"/>
    <lineage>
        <taxon>Bacteria</taxon>
        <taxon>Pseudomonadati</taxon>
        <taxon>Pseudomonadota</taxon>
        <taxon>Gammaproteobacteria</taxon>
        <taxon>Oceanospirillales</taxon>
        <taxon>Halomonadaceae</taxon>
        <taxon>Halomonas</taxon>
    </lineage>
</organism>
<dbReference type="Pfam" id="PF07331">
    <property type="entry name" value="TctB"/>
    <property type="match status" value="1"/>
</dbReference>
<dbReference type="InterPro" id="IPR009936">
    <property type="entry name" value="DUF1468"/>
</dbReference>